<dbReference type="SMART" id="SM00875">
    <property type="entry name" value="BACK"/>
    <property type="match status" value="1"/>
</dbReference>
<feature type="compositionally biased region" description="Low complexity" evidence="8">
    <location>
        <begin position="1474"/>
        <end position="1492"/>
    </location>
</feature>
<dbReference type="InterPro" id="IPR014762">
    <property type="entry name" value="DNA_mismatch_repair_CS"/>
</dbReference>
<dbReference type="GO" id="GO:0140664">
    <property type="term" value="F:ATP-dependent DNA damage sensor activity"/>
    <property type="evidence" value="ECO:0007669"/>
    <property type="project" value="InterPro"/>
</dbReference>
<feature type="region of interest" description="Disordered" evidence="8">
    <location>
        <begin position="1177"/>
        <end position="1244"/>
    </location>
</feature>
<dbReference type="SUPFAM" id="SSF117281">
    <property type="entry name" value="Kelch motif"/>
    <property type="match status" value="1"/>
</dbReference>
<keyword evidence="4" id="KW-0677">Repeat</keyword>
<dbReference type="Pfam" id="PF07707">
    <property type="entry name" value="BACK"/>
    <property type="match status" value="1"/>
</dbReference>
<dbReference type="InterPro" id="IPR014721">
    <property type="entry name" value="Ribsml_uS5_D2-typ_fold_subgr"/>
</dbReference>
<comment type="similarity">
    <text evidence="2">Belongs to the DNA mismatch repair MutL/HexB family.</text>
</comment>
<keyword evidence="5" id="KW-0227">DNA damage</keyword>
<dbReference type="NCBIfam" id="TIGR00585">
    <property type="entry name" value="mutl"/>
    <property type="match status" value="1"/>
</dbReference>
<organism evidence="10 11">
    <name type="scientific">Calicophoron daubneyi</name>
    <name type="common">Rumen fluke</name>
    <name type="synonym">Paramphistomum daubneyi</name>
    <dbReference type="NCBI Taxonomy" id="300641"/>
    <lineage>
        <taxon>Eukaryota</taxon>
        <taxon>Metazoa</taxon>
        <taxon>Spiralia</taxon>
        <taxon>Lophotrochozoa</taxon>
        <taxon>Platyhelminthes</taxon>
        <taxon>Trematoda</taxon>
        <taxon>Digenea</taxon>
        <taxon>Plagiorchiida</taxon>
        <taxon>Pronocephalata</taxon>
        <taxon>Paramphistomoidea</taxon>
        <taxon>Paramphistomidae</taxon>
        <taxon>Calicophoron</taxon>
    </lineage>
</organism>
<dbReference type="Gene3D" id="1.25.40.420">
    <property type="match status" value="1"/>
</dbReference>
<accession>A0AAV2TGV4</accession>
<evidence type="ECO:0000256" key="3">
    <source>
        <dbReference type="ARBA" id="ARBA00022441"/>
    </source>
</evidence>
<dbReference type="Gene3D" id="2.120.10.80">
    <property type="entry name" value="Kelch-type beta propeller"/>
    <property type="match status" value="1"/>
</dbReference>
<evidence type="ECO:0000259" key="9">
    <source>
        <dbReference type="PROSITE" id="PS50097"/>
    </source>
</evidence>
<evidence type="ECO:0000313" key="11">
    <source>
        <dbReference type="Proteomes" id="UP001497525"/>
    </source>
</evidence>
<dbReference type="CDD" id="cd18186">
    <property type="entry name" value="BTB_POZ_ZBTB_KLHL-like"/>
    <property type="match status" value="1"/>
</dbReference>
<dbReference type="SUPFAM" id="SSF54695">
    <property type="entry name" value="POZ domain"/>
    <property type="match status" value="1"/>
</dbReference>
<keyword evidence="6" id="KW-0234">DNA repair</keyword>
<dbReference type="InterPro" id="IPR056737">
    <property type="entry name" value="Beta-prop_ATRN-MKLN-like"/>
</dbReference>
<dbReference type="Pfam" id="PF16413">
    <property type="entry name" value="Mlh1_C"/>
    <property type="match status" value="1"/>
</dbReference>
<evidence type="ECO:0000256" key="1">
    <source>
        <dbReference type="ARBA" id="ARBA00004123"/>
    </source>
</evidence>
<feature type="domain" description="BTB" evidence="9">
    <location>
        <begin position="26"/>
        <end position="86"/>
    </location>
</feature>
<dbReference type="PROSITE" id="PS00058">
    <property type="entry name" value="DNA_MISMATCH_REPAIR_1"/>
    <property type="match status" value="1"/>
</dbReference>
<dbReference type="InterPro" id="IPR013507">
    <property type="entry name" value="DNA_mismatch_S5_2-like"/>
</dbReference>
<dbReference type="InterPro" id="IPR036890">
    <property type="entry name" value="HATPase_C_sf"/>
</dbReference>
<dbReference type="InterPro" id="IPR011333">
    <property type="entry name" value="SKP1/BTB/POZ_sf"/>
</dbReference>
<dbReference type="GO" id="GO:0016887">
    <property type="term" value="F:ATP hydrolysis activity"/>
    <property type="evidence" value="ECO:0007669"/>
    <property type="project" value="InterPro"/>
</dbReference>
<gene>
    <name evidence="10" type="ORF">CDAUBV1_LOCUS9529</name>
</gene>
<evidence type="ECO:0000313" key="10">
    <source>
        <dbReference type="EMBL" id="CAL5135379.1"/>
    </source>
</evidence>
<dbReference type="Pfam" id="PF13589">
    <property type="entry name" value="HATPase_c_3"/>
    <property type="match status" value="1"/>
</dbReference>
<dbReference type="InterPro" id="IPR000210">
    <property type="entry name" value="BTB/POZ_dom"/>
</dbReference>
<dbReference type="GO" id="GO:0006298">
    <property type="term" value="P:mismatch repair"/>
    <property type="evidence" value="ECO:0007669"/>
    <property type="project" value="InterPro"/>
</dbReference>
<protein>
    <recommendedName>
        <fullName evidence="9">BTB domain-containing protein</fullName>
    </recommendedName>
</protein>
<dbReference type="FunFam" id="3.30.565.10:FF:000003">
    <property type="entry name" value="DNA mismatch repair endonuclease MutL"/>
    <property type="match status" value="1"/>
</dbReference>
<dbReference type="Pfam" id="PF01119">
    <property type="entry name" value="DNA_mis_repair"/>
    <property type="match status" value="1"/>
</dbReference>
<dbReference type="InterPro" id="IPR032189">
    <property type="entry name" value="Mlh1_C"/>
</dbReference>
<dbReference type="PANTHER" id="PTHR10073:SF12">
    <property type="entry name" value="DNA MISMATCH REPAIR PROTEIN MLH1"/>
    <property type="match status" value="1"/>
</dbReference>
<evidence type="ECO:0000256" key="7">
    <source>
        <dbReference type="ARBA" id="ARBA00023242"/>
    </source>
</evidence>
<dbReference type="Proteomes" id="UP001497525">
    <property type="component" value="Unassembled WGS sequence"/>
</dbReference>
<dbReference type="InterPro" id="IPR038973">
    <property type="entry name" value="MutL/Mlh/Pms-like"/>
</dbReference>
<reference evidence="10" key="1">
    <citation type="submission" date="2024-06" db="EMBL/GenBank/DDBJ databases">
        <authorList>
            <person name="Liu X."/>
            <person name="Lenzi L."/>
            <person name="Haldenby T S."/>
            <person name="Uol C."/>
        </authorList>
    </citation>
    <scope>NUCLEOTIDE SEQUENCE</scope>
</reference>
<name>A0AAV2TGV4_CALDB</name>
<dbReference type="Gene3D" id="3.30.565.10">
    <property type="entry name" value="Histidine kinase-like ATPase, C-terminal domain"/>
    <property type="match status" value="1"/>
</dbReference>
<dbReference type="EMBL" id="CAXLJL010000267">
    <property type="protein sequence ID" value="CAL5135379.1"/>
    <property type="molecule type" value="Genomic_DNA"/>
</dbReference>
<dbReference type="PROSITE" id="PS50097">
    <property type="entry name" value="BTB"/>
    <property type="match status" value="1"/>
</dbReference>
<dbReference type="SMART" id="SM01340">
    <property type="entry name" value="DNA_mis_repair"/>
    <property type="match status" value="1"/>
</dbReference>
<dbReference type="Gene3D" id="3.30.710.10">
    <property type="entry name" value="Potassium Channel Kv1.1, Chain A"/>
    <property type="match status" value="1"/>
</dbReference>
<dbReference type="InterPro" id="IPR002099">
    <property type="entry name" value="MutL/Mlh/PMS"/>
</dbReference>
<evidence type="ECO:0000256" key="4">
    <source>
        <dbReference type="ARBA" id="ARBA00022737"/>
    </source>
</evidence>
<dbReference type="CDD" id="cd16926">
    <property type="entry name" value="HATPase_MutL-MLH-PMS-like"/>
    <property type="match status" value="1"/>
</dbReference>
<dbReference type="InterPro" id="IPR011705">
    <property type="entry name" value="BACK"/>
</dbReference>
<comment type="subcellular location">
    <subcellularLocation>
        <location evidence="1">Nucleus</location>
    </subcellularLocation>
</comment>
<dbReference type="PANTHER" id="PTHR10073">
    <property type="entry name" value="DNA MISMATCH REPAIR PROTEIN MLH, PMS, MUTL"/>
    <property type="match status" value="1"/>
</dbReference>
<evidence type="ECO:0000256" key="2">
    <source>
        <dbReference type="ARBA" id="ARBA00006082"/>
    </source>
</evidence>
<feature type="compositionally biased region" description="Basic and acidic residues" evidence="8">
    <location>
        <begin position="1202"/>
        <end position="1215"/>
    </location>
</feature>
<dbReference type="SUPFAM" id="SSF55874">
    <property type="entry name" value="ATPase domain of HSP90 chaperone/DNA topoisomerase II/histidine kinase"/>
    <property type="match status" value="1"/>
</dbReference>
<evidence type="ECO:0000256" key="6">
    <source>
        <dbReference type="ARBA" id="ARBA00023204"/>
    </source>
</evidence>
<dbReference type="Gene3D" id="3.30.230.10">
    <property type="match status" value="1"/>
</dbReference>
<sequence length="1569" mass="175401">MNEFQIAHIRSVSVNLGKFFSHGDFLDVTLSFNGFEIRSNRMLLAASSDYFRALFSFYPQSTDKSHFDVTSEYLSRKGFEYVICFVNSLGQNCQRIPKEDYEEIYAASSFLQVTCLQAMVSDLISHDLSPSSVLWALRLASLFNDQGLYKKSMFLLLEKFNLIDVYSEDFRVLTQDQIEFIFLSDQVNVSRESFMAEALLSWLCYDIEGRMKYFEKKFSRLLRMPLIKTEELRKLLRNPRFVDAREALDLLFSAYQLLSRPLLPGEVTTDDLSTPADPKLQFDFDQVDKARAGTSFRIYSIAGVEEFTVTGGSPSQSPSTPEFFMYDVDMKSISSCNPPEEPSRVFHAVANSLSWLYIVGGESDEGELLTHCCKYSLVEHVWCPMAELDAPRSHHGLVCMESFVYCFGGYRLNWSTHYSPMTDSILIYDSTENKWIVAPHQLPSALVDMSLILLPSKRLVMIVGGRHEHGTEIQTSSSVLLYDPAEEGKESFTHLPRLPLPLMGVALAYDEHSDQVFACGGKTESPNESQNGPTLRNVSNRILAFNFDTRSWSFITTLDCPRFHASAFISRSTLYMVGGITLDEIVEGTARLFPEYASSESQSNEIAGDDDRICSRLADLFKVNPRRPYLLQAPLHTCHIIEAWRLQKPPPLSNSQDSDSFDPGLFAPTSLQRSLIMDETNENTSDSTASHATLLTVQKELQIAAHEPAVRPIKQLSPDVVNRIAAGEVIQRPSNAVKELLENCLDAGSTQIQITVRDGGLKLLQVQDNGCGIRVDDLPILCERFTTSKIHEFTDLSTLCTFGFRGEALASLSHVSLLTVTTRTAQQNCAYRLSYRSGCPTGKPTPCAGNQGTSIMAEDLFYNTPLRKAVLRSPREEFARVAEVVSQYAIHYAPKCGFHLRSLNASNNSTGSDLRTVAGWSRMDAVRLIVGSNVADNLVSLSSCQTGFSVSTSLAVEKMGLRYEGLLTKPSQITSGVNPTLRLNLFINNRMVECTSVKRALESSYSAVLSRSLLSPTAVQSGTRRVSGSFRLGSKPAPNCTLYVYLNLQMPPASLDVNVHPTKAEVHFLHEELIIAGLQDAVEHCLLSCAQVRSFLTRPPPLSELQNIQTNHDSDSSIQTQKNGSPTAKDLPRSSQFRPQDRVRIDPREQRLEKFIVHSQSQKSCSALTLSADAPVKEECKPSAGPPASPNLSDNSDDAPDDRDTLRKTGDEAVDRPILTGHPVVKSVQQESAKKSPEWLTSSSTINHSGVSRICKPMPRRRSVRLNSVLSMRQQIHSHSDEQARRLLRSCKFVGSIDRTRCLVQQSTDLLLVRLRPLSEAFFYQLLVFNFANQGEMVFSEPAPIRELLALGRSQLLTAANSSVQNGTDFDSNACATLSEHAAMLWDYFSIRIEKIGPNNEPVLLGIPLLLNRYIPDLNRLPLYLIKLATEPDWANEYACLERICRLTAEFYAVTPKFTCGSDDHKYLDDSSDSDQGTSDTDQQATSSSSSDVTKKREKKEKTDGRIPWRWMIEHVLWPALSSSLIPPHGLLYEAPPLSQLSQRPMDSSTSAFFRLTRLTDLYKVFERC</sequence>
<comment type="caution">
    <text evidence="10">The sequence shown here is derived from an EMBL/GenBank/DDBJ whole genome shotgun (WGS) entry which is preliminary data.</text>
</comment>
<keyword evidence="7" id="KW-0539">Nucleus</keyword>
<dbReference type="InterPro" id="IPR015915">
    <property type="entry name" value="Kelch-typ_b-propeller"/>
</dbReference>
<keyword evidence="3" id="KW-0880">Kelch repeat</keyword>
<proteinExistence type="inferred from homology"/>
<dbReference type="Pfam" id="PF24981">
    <property type="entry name" value="Beta-prop_ATRN-LZTR1"/>
    <property type="match status" value="1"/>
</dbReference>
<dbReference type="GO" id="GO:0032389">
    <property type="term" value="C:MutLalpha complex"/>
    <property type="evidence" value="ECO:0007669"/>
    <property type="project" value="TreeGrafter"/>
</dbReference>
<feature type="region of interest" description="Disordered" evidence="8">
    <location>
        <begin position="1103"/>
        <end position="1146"/>
    </location>
</feature>
<feature type="region of interest" description="Disordered" evidence="8">
    <location>
        <begin position="1469"/>
        <end position="1501"/>
    </location>
</feature>
<evidence type="ECO:0000256" key="5">
    <source>
        <dbReference type="ARBA" id="ARBA00022763"/>
    </source>
</evidence>
<dbReference type="SUPFAM" id="SSF54211">
    <property type="entry name" value="Ribosomal protein S5 domain 2-like"/>
    <property type="match status" value="1"/>
</dbReference>
<feature type="compositionally biased region" description="Polar residues" evidence="8">
    <location>
        <begin position="1104"/>
        <end position="1126"/>
    </location>
</feature>
<dbReference type="GO" id="GO:0005524">
    <property type="term" value="F:ATP binding"/>
    <property type="evidence" value="ECO:0007669"/>
    <property type="project" value="InterPro"/>
</dbReference>
<dbReference type="InterPro" id="IPR020568">
    <property type="entry name" value="Ribosomal_Su5_D2-typ_SF"/>
</dbReference>
<dbReference type="Pfam" id="PF00651">
    <property type="entry name" value="BTB"/>
    <property type="match status" value="1"/>
</dbReference>
<dbReference type="GO" id="GO:0030983">
    <property type="term" value="F:mismatched DNA binding"/>
    <property type="evidence" value="ECO:0007669"/>
    <property type="project" value="InterPro"/>
</dbReference>
<dbReference type="SMART" id="SM00225">
    <property type="entry name" value="BTB"/>
    <property type="match status" value="1"/>
</dbReference>
<evidence type="ECO:0000256" key="8">
    <source>
        <dbReference type="SAM" id="MobiDB-lite"/>
    </source>
</evidence>